<evidence type="ECO:0000313" key="8">
    <source>
        <dbReference type="Proteomes" id="UP000593567"/>
    </source>
</evidence>
<protein>
    <recommendedName>
        <fullName evidence="6">TIR domain-containing protein</fullName>
    </recommendedName>
</protein>
<sequence length="485" mass="55309">MELISRVLILITILKAVLSDYNFGLQFCVNNSNPNDDLAFVNPAPYNSRYYPVKLIAATENRYSLVHCCGTGFTTIRWYLNHKLIEEDDHQFALKEDGQVLHWAKATPVGASVLKCELVKNEDTILSHSMLVSVIPSCQEIRPYFTILPQSPCASVGDDVSIECEIMFGDDKCTAPILKFLQFYDHNETFISPIHEGYSNVKIVTIRSDDRATSVHSTLVFTNITERQLKTKYYCMPRRHNYIKADFEFAATCESKEVPDPITVSKYFDEKLAIKIVIPILAVICILVIAVSLLHLFRKEISLLWNTYINPANKGNKLFDAYVVCSKGERDQEFFSKYLMRQLNTYYTLCIPDRDFLIGSVIPEQMTDYIKNSRRVIVILSSEGLQTDYCDLSVNVAIANNVPLIFIKPPHAQLAEESQAVDEILAENLDCSAAVAISGLLLYPQEKEKKSIIEQFYNSLYHYMPLVHKHNKRTDNSQTDKKEFA</sequence>
<organism evidence="7 8">
    <name type="scientific">Bugula neritina</name>
    <name type="common">Brown bryozoan</name>
    <name type="synonym">Sertularia neritina</name>
    <dbReference type="NCBI Taxonomy" id="10212"/>
    <lineage>
        <taxon>Eukaryota</taxon>
        <taxon>Metazoa</taxon>
        <taxon>Spiralia</taxon>
        <taxon>Lophotrochozoa</taxon>
        <taxon>Bryozoa</taxon>
        <taxon>Gymnolaemata</taxon>
        <taxon>Cheilostomatida</taxon>
        <taxon>Flustrina</taxon>
        <taxon>Buguloidea</taxon>
        <taxon>Bugulidae</taxon>
        <taxon>Bugula</taxon>
    </lineage>
</organism>
<keyword evidence="3" id="KW-0393">Immunoglobulin domain</keyword>
<keyword evidence="2" id="KW-0325">Glycoprotein</keyword>
<dbReference type="Pfam" id="PF01582">
    <property type="entry name" value="TIR"/>
    <property type="match status" value="1"/>
</dbReference>
<keyword evidence="5" id="KW-0732">Signal</keyword>
<dbReference type="InterPro" id="IPR035897">
    <property type="entry name" value="Toll_tir_struct_dom_sf"/>
</dbReference>
<keyword evidence="1" id="KW-1015">Disulfide bond</keyword>
<dbReference type="PRINTS" id="PR01537">
    <property type="entry name" value="INTRLKN1R1F"/>
</dbReference>
<gene>
    <name evidence="7" type="ORF">EB796_024988</name>
</gene>
<feature type="chain" id="PRO_5029754116" description="TIR domain-containing protein" evidence="5">
    <location>
        <begin position="20"/>
        <end position="485"/>
    </location>
</feature>
<dbReference type="PANTHER" id="PTHR11890:SF44">
    <property type="entry name" value="X-LINKED INTERLEUKIN-1 RECEPTOR ACCESSORY PROTEIN-LIKE 2"/>
    <property type="match status" value="1"/>
</dbReference>
<evidence type="ECO:0000313" key="7">
    <source>
        <dbReference type="EMBL" id="KAF6016702.1"/>
    </source>
</evidence>
<dbReference type="InterPro" id="IPR036179">
    <property type="entry name" value="Ig-like_dom_sf"/>
</dbReference>
<evidence type="ECO:0000256" key="3">
    <source>
        <dbReference type="ARBA" id="ARBA00023319"/>
    </source>
</evidence>
<proteinExistence type="predicted"/>
<dbReference type="GO" id="GO:0007165">
    <property type="term" value="P:signal transduction"/>
    <property type="evidence" value="ECO:0007669"/>
    <property type="project" value="InterPro"/>
</dbReference>
<evidence type="ECO:0000256" key="5">
    <source>
        <dbReference type="SAM" id="SignalP"/>
    </source>
</evidence>
<dbReference type="OrthoDB" id="6071240at2759"/>
<dbReference type="Gene3D" id="3.40.50.10140">
    <property type="entry name" value="Toll/interleukin-1 receptor homology (TIR) domain"/>
    <property type="match status" value="1"/>
</dbReference>
<dbReference type="InterPro" id="IPR013783">
    <property type="entry name" value="Ig-like_fold"/>
</dbReference>
<evidence type="ECO:0000256" key="1">
    <source>
        <dbReference type="ARBA" id="ARBA00023157"/>
    </source>
</evidence>
<dbReference type="AlphaFoldDB" id="A0A7J7IRX7"/>
<dbReference type="InterPro" id="IPR015621">
    <property type="entry name" value="IL-1_rcpt_fam"/>
</dbReference>
<evidence type="ECO:0000256" key="4">
    <source>
        <dbReference type="SAM" id="Phobius"/>
    </source>
</evidence>
<keyword evidence="4" id="KW-0812">Transmembrane</keyword>
<accession>A0A7J7IRX7</accession>
<feature type="domain" description="TIR" evidence="6">
    <location>
        <begin position="317"/>
        <end position="464"/>
    </location>
</feature>
<dbReference type="Proteomes" id="UP000593567">
    <property type="component" value="Unassembled WGS sequence"/>
</dbReference>
<evidence type="ECO:0000259" key="6">
    <source>
        <dbReference type="PROSITE" id="PS50104"/>
    </source>
</evidence>
<feature type="transmembrane region" description="Helical" evidence="4">
    <location>
        <begin position="276"/>
        <end position="297"/>
    </location>
</feature>
<dbReference type="PROSITE" id="PS50104">
    <property type="entry name" value="TIR"/>
    <property type="match status" value="1"/>
</dbReference>
<comment type="caution">
    <text evidence="7">The sequence shown here is derived from an EMBL/GenBank/DDBJ whole genome shotgun (WGS) entry which is preliminary data.</text>
</comment>
<dbReference type="PANTHER" id="PTHR11890">
    <property type="entry name" value="INTERLEUKIN-1 RECEPTOR FAMILY MEMBER"/>
    <property type="match status" value="1"/>
</dbReference>
<feature type="signal peptide" evidence="5">
    <location>
        <begin position="1"/>
        <end position="19"/>
    </location>
</feature>
<keyword evidence="4" id="KW-0472">Membrane</keyword>
<reference evidence="7" key="1">
    <citation type="submission" date="2020-06" db="EMBL/GenBank/DDBJ databases">
        <title>Draft genome of Bugula neritina, a colonial animal packing powerful symbionts and potential medicines.</title>
        <authorList>
            <person name="Rayko M."/>
        </authorList>
    </citation>
    <scope>NUCLEOTIDE SEQUENCE [LARGE SCALE GENOMIC DNA]</scope>
    <source>
        <strain evidence="7">Kwan_BN1</strain>
    </source>
</reference>
<keyword evidence="8" id="KW-1185">Reference proteome</keyword>
<dbReference type="InterPro" id="IPR000157">
    <property type="entry name" value="TIR_dom"/>
</dbReference>
<dbReference type="SUPFAM" id="SSF52200">
    <property type="entry name" value="Toll/Interleukin receptor TIR domain"/>
    <property type="match status" value="1"/>
</dbReference>
<keyword evidence="4" id="KW-1133">Transmembrane helix</keyword>
<dbReference type="EMBL" id="VXIV02003486">
    <property type="protein sequence ID" value="KAF6016702.1"/>
    <property type="molecule type" value="Genomic_DNA"/>
</dbReference>
<dbReference type="SUPFAM" id="SSF48726">
    <property type="entry name" value="Immunoglobulin"/>
    <property type="match status" value="1"/>
</dbReference>
<evidence type="ECO:0000256" key="2">
    <source>
        <dbReference type="ARBA" id="ARBA00023180"/>
    </source>
</evidence>
<name>A0A7J7IRX7_BUGNE</name>
<dbReference type="Gene3D" id="2.60.40.10">
    <property type="entry name" value="Immunoglobulins"/>
    <property type="match status" value="1"/>
</dbReference>